<keyword evidence="2" id="KW-1185">Reference proteome</keyword>
<evidence type="ECO:0000313" key="1">
    <source>
        <dbReference type="EMBL" id="GIX69097.1"/>
    </source>
</evidence>
<gene>
    <name evidence="1" type="ORF">CEXT_347051</name>
</gene>
<proteinExistence type="predicted"/>
<name>A0AAV4M9J9_CAEEX</name>
<accession>A0AAV4M9J9</accession>
<dbReference type="Proteomes" id="UP001054945">
    <property type="component" value="Unassembled WGS sequence"/>
</dbReference>
<organism evidence="1 2">
    <name type="scientific">Caerostris extrusa</name>
    <name type="common">Bark spider</name>
    <name type="synonym">Caerostris bankana</name>
    <dbReference type="NCBI Taxonomy" id="172846"/>
    <lineage>
        <taxon>Eukaryota</taxon>
        <taxon>Metazoa</taxon>
        <taxon>Ecdysozoa</taxon>
        <taxon>Arthropoda</taxon>
        <taxon>Chelicerata</taxon>
        <taxon>Arachnida</taxon>
        <taxon>Araneae</taxon>
        <taxon>Araneomorphae</taxon>
        <taxon>Entelegynae</taxon>
        <taxon>Araneoidea</taxon>
        <taxon>Araneidae</taxon>
        <taxon>Caerostris</taxon>
    </lineage>
</organism>
<sequence length="136" mass="15636">MFYYVQQIEIHTRQLWVLTAPESVKCALSVQSTSVKPIVLLFHLIVYQIRKTSASRSQEVSVLAYVATCRDTVSELFTNAFRHCRTTLLSASKLLVHCTPHVQQPPTWIAPFAPLSWQPQRLLRDVHFFDVTPKNL</sequence>
<protein>
    <submittedName>
        <fullName evidence="1">Uncharacterized protein</fullName>
    </submittedName>
</protein>
<dbReference type="EMBL" id="BPLR01019546">
    <property type="protein sequence ID" value="GIX69097.1"/>
    <property type="molecule type" value="Genomic_DNA"/>
</dbReference>
<comment type="caution">
    <text evidence="1">The sequence shown here is derived from an EMBL/GenBank/DDBJ whole genome shotgun (WGS) entry which is preliminary data.</text>
</comment>
<dbReference type="AlphaFoldDB" id="A0AAV4M9J9"/>
<reference evidence="1 2" key="1">
    <citation type="submission" date="2021-06" db="EMBL/GenBank/DDBJ databases">
        <title>Caerostris extrusa draft genome.</title>
        <authorList>
            <person name="Kono N."/>
            <person name="Arakawa K."/>
        </authorList>
    </citation>
    <scope>NUCLEOTIDE SEQUENCE [LARGE SCALE GENOMIC DNA]</scope>
</reference>
<evidence type="ECO:0000313" key="2">
    <source>
        <dbReference type="Proteomes" id="UP001054945"/>
    </source>
</evidence>